<dbReference type="AlphaFoldDB" id="A0A8D5JNA4"/>
<keyword evidence="1" id="KW-1133">Transmembrane helix</keyword>
<feature type="transmembrane region" description="Helical" evidence="1">
    <location>
        <begin position="128"/>
        <end position="152"/>
    </location>
</feature>
<evidence type="ECO:0000313" key="2">
    <source>
        <dbReference type="EMBL" id="BCL59915.1"/>
    </source>
</evidence>
<accession>A0A8D5JNA4</accession>
<keyword evidence="1" id="KW-0472">Membrane</keyword>
<feature type="transmembrane region" description="Helical" evidence="1">
    <location>
        <begin position="255"/>
        <end position="274"/>
    </location>
</feature>
<reference evidence="2" key="1">
    <citation type="submission" date="2020-09" db="EMBL/GenBank/DDBJ databases">
        <title>Desulfogranum mesoprofundum gen. nov., sp. nov., a novel mesophilic, sulfate-reducing chemolithoautotroph isolated from a deep-sea hydrothermal vent chimney in the Suiyo Seamount.</title>
        <authorList>
            <person name="Hashimoto Y."/>
            <person name="Nakagawa S."/>
        </authorList>
    </citation>
    <scope>NUCLEOTIDE SEQUENCE</scope>
    <source>
        <strain evidence="2">KT2</strain>
    </source>
</reference>
<name>A0A8D5JNA4_9BACT</name>
<evidence type="ECO:0000313" key="3">
    <source>
        <dbReference type="Proteomes" id="UP000826725"/>
    </source>
</evidence>
<proteinExistence type="predicted"/>
<dbReference type="Proteomes" id="UP000826725">
    <property type="component" value="Chromosome"/>
</dbReference>
<sequence length="288" mass="32418">MHFLYDKINYIFDPLHHVWEHERMHRKISFALVIFFLASLVIIELNRQNLLPGQFSSFVPRNHFYAVQAAFTVVLVLEVISLIFTIPCSFSRSVGKQFEILSLILMRNAFKELTGFSEPVSFEGNSQAILNILSDGFGALLIFVLLGFYYMVQTHTQDDKMKPVDLYSFVAAKKAIALLLLLTFTFMGIQSALAAITGVEHTDFLHSFYTILILTDILVVLFSQCYQPSFYAVFRNSGYALSTLIIRLALAAPPFYNVLLGLAAALFAIFLTITSQKLFAGAHRNSSG</sequence>
<dbReference type="KEGG" id="dbk:DGMP_06080"/>
<gene>
    <name evidence="2" type="ORF">DGMP_06080</name>
</gene>
<feature type="transmembrane region" description="Helical" evidence="1">
    <location>
        <begin position="28"/>
        <end position="45"/>
    </location>
</feature>
<keyword evidence="1" id="KW-0812">Transmembrane</keyword>
<evidence type="ECO:0000256" key="1">
    <source>
        <dbReference type="SAM" id="Phobius"/>
    </source>
</evidence>
<feature type="transmembrane region" description="Helical" evidence="1">
    <location>
        <begin position="176"/>
        <end position="198"/>
    </location>
</feature>
<feature type="transmembrane region" description="Helical" evidence="1">
    <location>
        <begin position="204"/>
        <end position="223"/>
    </location>
</feature>
<organism evidence="2 3">
    <name type="scientific">Desulfomarina profundi</name>
    <dbReference type="NCBI Taxonomy" id="2772557"/>
    <lineage>
        <taxon>Bacteria</taxon>
        <taxon>Pseudomonadati</taxon>
        <taxon>Thermodesulfobacteriota</taxon>
        <taxon>Desulfobulbia</taxon>
        <taxon>Desulfobulbales</taxon>
        <taxon>Desulfobulbaceae</taxon>
        <taxon>Desulfomarina</taxon>
    </lineage>
</organism>
<keyword evidence="3" id="KW-1185">Reference proteome</keyword>
<protein>
    <submittedName>
        <fullName evidence="2">Uncharacterized protein</fullName>
    </submittedName>
</protein>
<feature type="transmembrane region" description="Helical" evidence="1">
    <location>
        <begin position="65"/>
        <end position="86"/>
    </location>
</feature>
<dbReference type="RefSeq" id="WP_228856093.1">
    <property type="nucleotide sequence ID" value="NZ_AP024086.1"/>
</dbReference>
<dbReference type="EMBL" id="AP024086">
    <property type="protein sequence ID" value="BCL59915.1"/>
    <property type="molecule type" value="Genomic_DNA"/>
</dbReference>